<dbReference type="Proteomes" id="UP001162156">
    <property type="component" value="Unassembled WGS sequence"/>
</dbReference>
<gene>
    <name evidence="2" type="ORF">NQ314_004507</name>
</gene>
<dbReference type="EMBL" id="JANEYF010001287">
    <property type="protein sequence ID" value="KAJ8964952.1"/>
    <property type="molecule type" value="Genomic_DNA"/>
</dbReference>
<comment type="caution">
    <text evidence="2">The sequence shown here is derived from an EMBL/GenBank/DDBJ whole genome shotgun (WGS) entry which is preliminary data.</text>
</comment>
<protein>
    <submittedName>
        <fullName evidence="2">Uncharacterized protein</fullName>
    </submittedName>
</protein>
<name>A0AAV8ZMG3_9CUCU</name>
<keyword evidence="3" id="KW-1185">Reference proteome</keyword>
<evidence type="ECO:0000256" key="1">
    <source>
        <dbReference type="SAM" id="MobiDB-lite"/>
    </source>
</evidence>
<proteinExistence type="predicted"/>
<evidence type="ECO:0000313" key="2">
    <source>
        <dbReference type="EMBL" id="KAJ8964952.1"/>
    </source>
</evidence>
<dbReference type="AlphaFoldDB" id="A0AAV8ZMG3"/>
<sequence length="73" mass="8467">MYVVVNFSRNRSDLPINSSFSKIQRNESTNDFKLVDQVENCIENIVTQVQELESPTKESGKKFKSRIPQRTCN</sequence>
<accession>A0AAV8ZMG3</accession>
<reference evidence="2" key="1">
    <citation type="journal article" date="2023" name="Insect Mol. Biol.">
        <title>Genome sequencing provides insights into the evolution of gene families encoding plant cell wall-degrading enzymes in longhorned beetles.</title>
        <authorList>
            <person name="Shin N.R."/>
            <person name="Okamura Y."/>
            <person name="Kirsch R."/>
            <person name="Pauchet Y."/>
        </authorList>
    </citation>
    <scope>NUCLEOTIDE SEQUENCE</scope>
    <source>
        <strain evidence="2">RBIC_L_NR</strain>
    </source>
</reference>
<feature type="region of interest" description="Disordered" evidence="1">
    <location>
        <begin position="53"/>
        <end position="73"/>
    </location>
</feature>
<organism evidence="2 3">
    <name type="scientific">Rhamnusium bicolor</name>
    <dbReference type="NCBI Taxonomy" id="1586634"/>
    <lineage>
        <taxon>Eukaryota</taxon>
        <taxon>Metazoa</taxon>
        <taxon>Ecdysozoa</taxon>
        <taxon>Arthropoda</taxon>
        <taxon>Hexapoda</taxon>
        <taxon>Insecta</taxon>
        <taxon>Pterygota</taxon>
        <taxon>Neoptera</taxon>
        <taxon>Endopterygota</taxon>
        <taxon>Coleoptera</taxon>
        <taxon>Polyphaga</taxon>
        <taxon>Cucujiformia</taxon>
        <taxon>Chrysomeloidea</taxon>
        <taxon>Cerambycidae</taxon>
        <taxon>Lepturinae</taxon>
        <taxon>Rhagiini</taxon>
        <taxon>Rhamnusium</taxon>
    </lineage>
</organism>
<evidence type="ECO:0000313" key="3">
    <source>
        <dbReference type="Proteomes" id="UP001162156"/>
    </source>
</evidence>